<reference evidence="1" key="8">
    <citation type="journal article" date="1994" name="J. Mol. Biol.">
        <title>Molecular cloning and expression of a novel hydroxymethylcytosine-specific restriction enzyme (PvuRts1I) modulated by glucosylation of DNA.</title>
        <authorList>
            <person name="Janosi L."/>
            <person name="Yonemitsu H."/>
            <person name="Hong H."/>
            <person name="Kaji A."/>
        </authorList>
    </citation>
    <scope>NUCLEOTIDE SEQUENCE</scope>
    <source>
        <strain evidence="1">UR-75</strain>
        <plasmid evidence="1">Rts1</plasmid>
    </source>
</reference>
<reference evidence="1" key="4">
    <citation type="journal article" date="1985" name="J. Bacteriol.">
        <title>Organization of the Tn6-related kanamycin resistance transposon Tn2680 carrying two copies of IS26 and an IS903 variant, IS903. B.</title>
        <authorList>
            <person name="Mollet B."/>
            <person name="Clerget M."/>
            <person name="Meyer J."/>
            <person name="Iida S."/>
        </authorList>
    </citation>
    <scope>NUCLEOTIDE SEQUENCE</scope>
    <source>
        <strain evidence="1">UR-75</strain>
        <plasmid evidence="1">Rts1</plasmid>
    </source>
</reference>
<protein>
    <submittedName>
        <fullName evidence="1">Uncharacterized protein</fullName>
    </submittedName>
</protein>
<reference evidence="1" key="10">
    <citation type="journal article" date="2002" name="J. Bacteriol.">
        <title>Complete nucleotide sequence of plasmid Rts1: implications for evolution of large plasmid Genomes.</title>
        <authorList>
            <person name="Murata T."/>
            <person name="Ohnishi M."/>
            <person name="Ara T."/>
            <person name="Kaneko J."/>
            <person name="Han C.-G."/>
            <person name="Li Y.F."/>
            <person name="Takashima K."/>
            <person name="Nojima H."/>
            <person name="Nakayama K."/>
            <person name="Kaji A."/>
            <person name="Kamio Y."/>
            <person name="Miki T."/>
            <person name="Mori H."/>
            <person name="Ohtsubo E."/>
            <person name="Terawaki Y."/>
            <person name="Hayashi T."/>
        </authorList>
    </citation>
    <scope>NUCLEOTIDE SEQUENCE</scope>
    <source>
        <strain evidence="1">UR-75</strain>
        <plasmid evidence="1">Rts1</plasmid>
    </source>
</reference>
<dbReference type="AlphaFoldDB" id="Q8KJY8"/>
<sequence length="61" mass="7203">MTNYCISINLVLAVNPPAVKPPNFRLTPLKHLDKQLRPPSQPEQKQFLFSRLLHVYTYRIR</sequence>
<accession>Q8KJY8</accession>
<geneLocation type="plasmid" evidence="1">
    <name>Rts1</name>
</geneLocation>
<reference evidence="1" key="3">
    <citation type="journal article" date="1984" name="J. Bacteriol.">
        <title>Complete nucleotide sequence of mini-Rts1 and its copy mutant.</title>
        <authorList>
            <person name="Kamio Y."/>
            <person name="Tabuchi A."/>
            <person name="Itoh Y."/>
            <person name="Katagiri H."/>
            <person name="Terawaki Y."/>
        </authorList>
    </citation>
    <scope>NUCLEOTIDE SEQUENCE</scope>
    <source>
        <strain evidence="1">UR-75</strain>
        <plasmid evidence="1">Rts1</plasmid>
    </source>
</reference>
<reference evidence="1" key="7">
    <citation type="journal article" date="1991" name="J. Bacteriol.">
        <title>Three short fragments of Rts1 DNA are responsible for the temperature-sensitive growth phenotype (Tsg) of host bacteria.</title>
        <authorList>
            <person name="Mochida S."/>
            <person name="Tsuchiya H."/>
            <person name="Mori K."/>
            <person name="Kaji A."/>
        </authorList>
    </citation>
    <scope>NUCLEOTIDE SEQUENCE</scope>
    <source>
        <strain evidence="1">UR-75</strain>
        <plasmid evidence="1">Rts1</plasmid>
    </source>
</reference>
<organism evidence="1">
    <name type="scientific">Proteus vulgaris</name>
    <dbReference type="NCBI Taxonomy" id="585"/>
    <lineage>
        <taxon>Bacteria</taxon>
        <taxon>Pseudomonadati</taxon>
        <taxon>Pseudomonadota</taxon>
        <taxon>Gammaproteobacteria</taxon>
        <taxon>Enterobacterales</taxon>
        <taxon>Morganellaceae</taxon>
        <taxon>Proteus</taxon>
    </lineage>
</organism>
<keyword evidence="1" id="KW-0614">Plasmid</keyword>
<gene>
    <name evidence="1" type="primary">orf225</name>
</gene>
<reference evidence="1" key="1">
    <citation type="journal article" date="1968" name="Nature">
        <title>Temperature sensitivity of cell growth in Escherichia coli associated with the temperature sensitive R(KM) factor.</title>
        <authorList>
            <person name="Terawaki Y."/>
            <person name="Kakizawa Y."/>
            <person name="Takayasu H."/>
            <person name="Yoshikawa M."/>
        </authorList>
    </citation>
    <scope>NUCLEOTIDE SEQUENCE</scope>
    <source>
        <strain evidence="1">UR-75</strain>
        <plasmid evidence="1">Rts1</plasmid>
    </source>
</reference>
<reference evidence="1" key="5">
    <citation type="journal article" date="1988" name="J. Bacteriol.">
        <title>Nucleotide sequence of an Rts1 fragment causing temperature-dependent instability.</title>
        <authorList>
            <person name="Tanaka M."/>
            <person name="Okawa N."/>
            <person name="Mori K."/>
            <person name="Suyama Y."/>
            <person name="Kaji A."/>
        </authorList>
    </citation>
    <scope>NUCLEOTIDE SEQUENCE</scope>
    <source>
        <strain evidence="1">UR-75</strain>
        <plasmid evidence="1">Rts1</plasmid>
    </source>
</reference>
<reference evidence="1" key="6">
    <citation type="journal article" date="1988" name="Plasmid">
        <title>Nucleotide sequence and copy control function of the extension of the incI region (incI-b) of Rts 1.</title>
        <authorList>
            <person name="Nozue H."/>
            <person name="Tsuchiya K."/>
            <person name="Kamio Y."/>
        </authorList>
    </citation>
    <scope>NUCLEOTIDE SEQUENCE</scope>
    <source>
        <strain evidence="1">UR-75</strain>
        <plasmid evidence="1">Rts1</plasmid>
    </source>
</reference>
<proteinExistence type="predicted"/>
<evidence type="ECO:0000313" key="1">
    <source>
        <dbReference type="EMBL" id="BAB93787.1"/>
    </source>
</evidence>
<name>Q8KJY8_PROVU</name>
<reference evidence="1" key="9">
    <citation type="journal article" date="1996" name="Biochem. Biophys. Res. Commun.">
        <title>A new plasmid-encoded proteic killer gene system: cloning, sequencing, and analyzing hig locus of plasmid Rts1.</title>
        <authorList>
            <person name="Tian Q.B."/>
            <person name="Ohnishi M."/>
            <person name="Tabuchi A."/>
            <person name="Terawaki Y."/>
        </authorList>
    </citation>
    <scope>NUCLEOTIDE SEQUENCE</scope>
    <source>
        <strain evidence="1">UR-75</strain>
        <plasmid evidence="1">Rts1</plasmid>
    </source>
</reference>
<dbReference type="EMBL" id="AP004237">
    <property type="protein sequence ID" value="BAB93787.1"/>
    <property type="molecule type" value="Genomic_DNA"/>
</dbReference>
<reference evidence="1" key="2">
    <citation type="journal article" date="1983" name="J. Bacteriol.">
        <title>Nucleotide sequence of an incompatibility region of mini-Rts1 that contains five direct repeats.</title>
        <authorList>
            <person name="Kamio Y."/>
            <person name="Terawaki Y."/>
        </authorList>
    </citation>
    <scope>NUCLEOTIDE SEQUENCE</scope>
    <source>
        <strain evidence="1">UR-75</strain>
        <plasmid evidence="1">Rts1</plasmid>
    </source>
</reference>